<evidence type="ECO:0000259" key="1">
    <source>
        <dbReference type="Pfam" id="PF01261"/>
    </source>
</evidence>
<dbReference type="GO" id="GO:0050114">
    <property type="term" value="F:myo-inosose-2 dehydratase activity"/>
    <property type="evidence" value="ECO:0007669"/>
    <property type="project" value="UniProtKB-EC"/>
</dbReference>
<evidence type="ECO:0000313" key="3">
    <source>
        <dbReference type="EMBL" id="QEN02873.1"/>
    </source>
</evidence>
<dbReference type="Pfam" id="PF01261">
    <property type="entry name" value="AP_endonuc_2"/>
    <property type="match status" value="1"/>
</dbReference>
<sequence>MTWNVRIGINPLSWMNDDLPSLGGETPLETALSEGREIGYAGFELGNKFPKDGPGLKAKLDEFGLVCVSGWYSGFLAEVPVGQTDAQAVAAEIERAQAHLRKLQYNGVKVVVYGECAGTIQGQIDTPVAKRPKFKDDAAWAAYAERLNAFGQHLIETYGIKLAYHHHMGAYVESPADVDKLMALTDPAKVFLLFDTGHAYFGGAADPVAVLKKHVGRVVHVHCKDVRAQVIARARNDGWSFLHGVINGTFTVPGDGVIDYDAVLSTLHDAGYEGWLVVEAEQDPAVAPSYEYAKKGYDTLRAIVDRIDASAV</sequence>
<dbReference type="PANTHER" id="PTHR12110">
    <property type="entry name" value="HYDROXYPYRUVATE ISOMERASE"/>
    <property type="match status" value="1"/>
</dbReference>
<dbReference type="InterPro" id="IPR050312">
    <property type="entry name" value="IolE/XylAMocC-like"/>
</dbReference>
<protein>
    <submittedName>
        <fullName evidence="2">Inosose dehydratase</fullName>
        <ecNumber evidence="2 3">4.2.1.44</ecNumber>
    </submittedName>
    <submittedName>
        <fullName evidence="3">Myo-inosose-2 dehydratase</fullName>
    </submittedName>
</protein>
<dbReference type="EMBL" id="JBEPLS010000018">
    <property type="protein sequence ID" value="MET3605498.1"/>
    <property type="molecule type" value="Genomic_DNA"/>
</dbReference>
<reference evidence="3 4" key="1">
    <citation type="submission" date="2019-02" db="EMBL/GenBank/DDBJ databases">
        <title>Complete Genome Sequence and Methylome Analysis of Sphaerotilus natans subsp. sulfidivorans D-507.</title>
        <authorList>
            <person name="Fomenkov A."/>
            <person name="Gridneva E."/>
            <person name="Smolyakov D."/>
            <person name="Dubinina G."/>
            <person name="Vincze T."/>
            <person name="Grabovich M."/>
            <person name="Roberts R.J."/>
        </authorList>
    </citation>
    <scope>NUCLEOTIDE SEQUENCE [LARGE SCALE GENOMIC DNA]</scope>
    <source>
        <strain evidence="3 4">D-507</strain>
        <plasmid evidence="4">psna507_unt10</plasmid>
        <plasmid evidence="3">pSna507_unt10</plasmid>
    </source>
</reference>
<dbReference type="NCBIfam" id="TIGR04379">
    <property type="entry name" value="myo_inos_iolE"/>
    <property type="match status" value="1"/>
</dbReference>
<geneLocation type="plasmid" evidence="4">
    <name>psna507_unt10</name>
</geneLocation>
<dbReference type="EC" id="4.2.1.44" evidence="2 3"/>
<dbReference type="PANTHER" id="PTHR12110:SF41">
    <property type="entry name" value="INOSOSE DEHYDRATASE"/>
    <property type="match status" value="1"/>
</dbReference>
<dbReference type="Proteomes" id="UP000323522">
    <property type="component" value="Plasmid pSna507_unt10"/>
</dbReference>
<name>A0A5C1Q424_9BURK</name>
<dbReference type="Proteomes" id="UP001549111">
    <property type="component" value="Unassembled WGS sequence"/>
</dbReference>
<organism evidence="3 4">
    <name type="scientific">Sphaerotilus sulfidivorans</name>
    <dbReference type="NCBI Taxonomy" id="639200"/>
    <lineage>
        <taxon>Bacteria</taxon>
        <taxon>Pseudomonadati</taxon>
        <taxon>Pseudomonadota</taxon>
        <taxon>Betaproteobacteria</taxon>
        <taxon>Burkholderiales</taxon>
        <taxon>Sphaerotilaceae</taxon>
        <taxon>Sphaerotilus</taxon>
    </lineage>
</organism>
<dbReference type="AlphaFoldDB" id="A0A5C1Q424"/>
<evidence type="ECO:0000313" key="4">
    <source>
        <dbReference type="Proteomes" id="UP000323522"/>
    </source>
</evidence>
<geneLocation type="plasmid" evidence="3">
    <name>pSna507_unt10</name>
</geneLocation>
<dbReference type="RefSeq" id="WP_149505495.1">
    <property type="nucleotide sequence ID" value="NZ_CP035710.1"/>
</dbReference>
<dbReference type="Gene3D" id="3.20.20.150">
    <property type="entry name" value="Divalent-metal-dependent TIM barrel enzymes"/>
    <property type="match status" value="1"/>
</dbReference>
<proteinExistence type="predicted"/>
<evidence type="ECO:0000313" key="2">
    <source>
        <dbReference type="EMBL" id="MET3605498.1"/>
    </source>
</evidence>
<evidence type="ECO:0000313" key="5">
    <source>
        <dbReference type="Proteomes" id="UP001549111"/>
    </source>
</evidence>
<accession>A0A5C1Q424</accession>
<keyword evidence="3" id="KW-0456">Lyase</keyword>
<dbReference type="SUPFAM" id="SSF51658">
    <property type="entry name" value="Xylose isomerase-like"/>
    <property type="match status" value="1"/>
</dbReference>
<dbReference type="OrthoDB" id="9804047at2"/>
<dbReference type="EMBL" id="CP035710">
    <property type="protein sequence ID" value="QEN02873.1"/>
    <property type="molecule type" value="Genomic_DNA"/>
</dbReference>
<gene>
    <name evidence="3" type="primary">iolE</name>
    <name evidence="2" type="ORF">ABIC99_003328</name>
    <name evidence="3" type="ORF">EWH46_18560</name>
</gene>
<dbReference type="InterPro" id="IPR013022">
    <property type="entry name" value="Xyl_isomerase-like_TIM-brl"/>
</dbReference>
<feature type="domain" description="Xylose isomerase-like TIM barrel" evidence="1">
    <location>
        <begin position="36"/>
        <end position="301"/>
    </location>
</feature>
<dbReference type="InterPro" id="IPR030823">
    <property type="entry name" value="IolE/MocC"/>
</dbReference>
<dbReference type="InterPro" id="IPR036237">
    <property type="entry name" value="Xyl_isomerase-like_sf"/>
</dbReference>
<reference evidence="2 5" key="2">
    <citation type="submission" date="2024-06" db="EMBL/GenBank/DDBJ databases">
        <title>Genomic Encyclopedia of Type Strains, Phase IV (KMG-IV): sequencing the most valuable type-strain genomes for metagenomic binning, comparative biology and taxonomic classification.</title>
        <authorList>
            <person name="Goeker M."/>
        </authorList>
    </citation>
    <scope>NUCLEOTIDE SEQUENCE [LARGE SCALE GENOMIC DNA]</scope>
    <source>
        <strain evidence="2 5">D-501</strain>
    </source>
</reference>
<keyword evidence="5" id="KW-1185">Reference proteome</keyword>
<keyword evidence="3" id="KW-0614">Plasmid</keyword>
<dbReference type="KEGG" id="snn:EWH46_18560"/>